<evidence type="ECO:0000313" key="19">
    <source>
        <dbReference type="EMBL" id="SNC60581.1"/>
    </source>
</evidence>
<evidence type="ECO:0000256" key="2">
    <source>
        <dbReference type="ARBA" id="ARBA00005582"/>
    </source>
</evidence>
<proteinExistence type="inferred from homology"/>
<keyword evidence="8" id="KW-0460">Magnesium</keyword>
<evidence type="ECO:0000256" key="8">
    <source>
        <dbReference type="ARBA" id="ARBA00022842"/>
    </source>
</evidence>
<dbReference type="GO" id="GO:0006260">
    <property type="term" value="P:DNA replication"/>
    <property type="evidence" value="ECO:0007669"/>
    <property type="project" value="UniProtKB-KW"/>
</dbReference>
<keyword evidence="9" id="KW-0234">DNA repair</keyword>
<evidence type="ECO:0000256" key="14">
    <source>
        <dbReference type="ARBA" id="ARBA00041592"/>
    </source>
</evidence>
<dbReference type="CDD" id="cd03425">
    <property type="entry name" value="NUDIX_MutT_NudA_like"/>
    <property type="match status" value="1"/>
</dbReference>
<dbReference type="PROSITE" id="PS51462">
    <property type="entry name" value="NUDIX"/>
    <property type="match status" value="1"/>
</dbReference>
<keyword evidence="4" id="KW-0235">DNA replication</keyword>
<dbReference type="RefSeq" id="WP_088812150.1">
    <property type="nucleotide sequence ID" value="NZ_FYEX01000001.1"/>
</dbReference>
<comment type="catalytic activity">
    <reaction evidence="11">
        <text>8-oxo-GTP + H2O = 8-oxo-GMP + diphosphate + H(+)</text>
        <dbReference type="Rhea" id="RHEA:67616"/>
        <dbReference type="ChEBI" id="CHEBI:15377"/>
        <dbReference type="ChEBI" id="CHEBI:15378"/>
        <dbReference type="ChEBI" id="CHEBI:33019"/>
        <dbReference type="ChEBI" id="CHEBI:143553"/>
        <dbReference type="ChEBI" id="CHEBI:145694"/>
    </reaction>
</comment>
<dbReference type="PROSITE" id="PS00893">
    <property type="entry name" value="NUDIX_BOX"/>
    <property type="match status" value="1"/>
</dbReference>
<evidence type="ECO:0000313" key="20">
    <source>
        <dbReference type="Proteomes" id="UP000197215"/>
    </source>
</evidence>
<comment type="similarity">
    <text evidence="2 17">Belongs to the Nudix hydrolase family.</text>
</comment>
<name>A0A212T426_9BURK</name>
<keyword evidence="20" id="KW-1185">Reference proteome</keyword>
<dbReference type="PANTHER" id="PTHR47707">
    <property type="entry name" value="8-OXO-DGTP DIPHOSPHATASE"/>
    <property type="match status" value="1"/>
</dbReference>
<evidence type="ECO:0000256" key="4">
    <source>
        <dbReference type="ARBA" id="ARBA00022705"/>
    </source>
</evidence>
<keyword evidence="6" id="KW-0227">DNA damage</keyword>
<comment type="cofactor">
    <cofactor evidence="1">
        <name>Mg(2+)</name>
        <dbReference type="ChEBI" id="CHEBI:18420"/>
    </cofactor>
</comment>
<dbReference type="PRINTS" id="PR00502">
    <property type="entry name" value="NUDIXFAMILY"/>
</dbReference>
<evidence type="ECO:0000256" key="6">
    <source>
        <dbReference type="ARBA" id="ARBA00022763"/>
    </source>
</evidence>
<dbReference type="GO" id="GO:0046872">
    <property type="term" value="F:metal ion binding"/>
    <property type="evidence" value="ECO:0007669"/>
    <property type="project" value="UniProtKB-KW"/>
</dbReference>
<evidence type="ECO:0000256" key="13">
    <source>
        <dbReference type="ARBA" id="ARBA00040794"/>
    </source>
</evidence>
<evidence type="ECO:0000256" key="3">
    <source>
        <dbReference type="ARBA" id="ARBA00022457"/>
    </source>
</evidence>
<evidence type="ECO:0000256" key="9">
    <source>
        <dbReference type="ARBA" id="ARBA00023204"/>
    </source>
</evidence>
<protein>
    <recommendedName>
        <fullName evidence="13">8-oxo-dGTP diphosphatase</fullName>
        <ecNumber evidence="12">3.6.1.55</ecNumber>
    </recommendedName>
    <alternativeName>
        <fullName evidence="16">7,8-dihydro-8-oxoguanine-triphosphatase</fullName>
    </alternativeName>
    <alternativeName>
        <fullName evidence="15">Mutator protein MutT</fullName>
    </alternativeName>
    <alternativeName>
        <fullName evidence="14">dGTP pyrophosphohydrolase</fullName>
    </alternativeName>
</protein>
<evidence type="ECO:0000256" key="11">
    <source>
        <dbReference type="ARBA" id="ARBA00036904"/>
    </source>
</evidence>
<comment type="catalytic activity">
    <reaction evidence="10">
        <text>8-oxo-dGTP + H2O = 8-oxo-dGMP + diphosphate + H(+)</text>
        <dbReference type="Rhea" id="RHEA:31575"/>
        <dbReference type="ChEBI" id="CHEBI:15377"/>
        <dbReference type="ChEBI" id="CHEBI:15378"/>
        <dbReference type="ChEBI" id="CHEBI:33019"/>
        <dbReference type="ChEBI" id="CHEBI:63224"/>
        <dbReference type="ChEBI" id="CHEBI:77896"/>
        <dbReference type="EC" id="3.6.1.55"/>
    </reaction>
</comment>
<dbReference type="SUPFAM" id="SSF55811">
    <property type="entry name" value="Nudix"/>
    <property type="match status" value="1"/>
</dbReference>
<dbReference type="PANTHER" id="PTHR47707:SF1">
    <property type="entry name" value="NUDIX HYDROLASE FAMILY PROTEIN"/>
    <property type="match status" value="1"/>
</dbReference>
<evidence type="ECO:0000256" key="1">
    <source>
        <dbReference type="ARBA" id="ARBA00001946"/>
    </source>
</evidence>
<dbReference type="InterPro" id="IPR020084">
    <property type="entry name" value="NUDIX_hydrolase_CS"/>
</dbReference>
<dbReference type="Pfam" id="PF00293">
    <property type="entry name" value="NUDIX"/>
    <property type="match status" value="1"/>
</dbReference>
<dbReference type="Proteomes" id="UP000197215">
    <property type="component" value="Unassembled WGS sequence"/>
</dbReference>
<evidence type="ECO:0000259" key="18">
    <source>
        <dbReference type="PROSITE" id="PS51462"/>
    </source>
</evidence>
<dbReference type="GO" id="GO:0044715">
    <property type="term" value="F:8-oxo-dGDP phosphatase activity"/>
    <property type="evidence" value="ECO:0007669"/>
    <property type="project" value="TreeGrafter"/>
</dbReference>
<dbReference type="InterPro" id="IPR020476">
    <property type="entry name" value="Nudix_hydrolase"/>
</dbReference>
<evidence type="ECO:0000256" key="15">
    <source>
        <dbReference type="ARBA" id="ARBA00041979"/>
    </source>
</evidence>
<sequence>MKKIVTAAIILNESRVLIGRRKPNQALGAYWEFPGGKVENGESLVDCLKRELQEELGVNAKVSEDIFMLVDHTYDGGEIQLIAMLADIGDQQPVGTVHDFLAWAPIEELSSYKLAPADLPIAQKIIQKFGQ</sequence>
<dbReference type="AlphaFoldDB" id="A0A212T426"/>
<keyword evidence="5" id="KW-0479">Metal-binding</keyword>
<evidence type="ECO:0000256" key="5">
    <source>
        <dbReference type="ARBA" id="ARBA00022723"/>
    </source>
</evidence>
<dbReference type="GO" id="GO:0035539">
    <property type="term" value="F:8-oxo-7,8-dihydrodeoxyguanosine triphosphate pyrophosphatase activity"/>
    <property type="evidence" value="ECO:0007669"/>
    <property type="project" value="UniProtKB-EC"/>
</dbReference>
<dbReference type="InterPro" id="IPR000086">
    <property type="entry name" value="NUDIX_hydrolase_dom"/>
</dbReference>
<evidence type="ECO:0000256" key="16">
    <source>
        <dbReference type="ARBA" id="ARBA00042798"/>
    </source>
</evidence>
<dbReference type="InterPro" id="IPR015797">
    <property type="entry name" value="NUDIX_hydrolase-like_dom_sf"/>
</dbReference>
<dbReference type="GO" id="GO:0008413">
    <property type="term" value="F:8-oxo-7,8-dihydroguanosine triphosphate pyrophosphatase activity"/>
    <property type="evidence" value="ECO:0007669"/>
    <property type="project" value="TreeGrafter"/>
</dbReference>
<reference evidence="20" key="1">
    <citation type="submission" date="2017-06" db="EMBL/GenBank/DDBJ databases">
        <authorList>
            <person name="Varghese N."/>
            <person name="Submissions S."/>
        </authorList>
    </citation>
    <scope>NUCLEOTIDE SEQUENCE [LARGE SCALE GENOMIC DNA]</scope>
    <source>
        <strain evidence="20">MWH-VicM1</strain>
    </source>
</reference>
<dbReference type="Gene3D" id="3.90.79.10">
    <property type="entry name" value="Nucleoside Triphosphate Pyrophosphohydrolase"/>
    <property type="match status" value="1"/>
</dbReference>
<dbReference type="GO" id="GO:0006281">
    <property type="term" value="P:DNA repair"/>
    <property type="evidence" value="ECO:0007669"/>
    <property type="project" value="UniProtKB-KW"/>
</dbReference>
<evidence type="ECO:0000256" key="17">
    <source>
        <dbReference type="RuleBase" id="RU003476"/>
    </source>
</evidence>
<dbReference type="OrthoDB" id="9810648at2"/>
<dbReference type="EC" id="3.6.1.55" evidence="12"/>
<gene>
    <name evidence="19" type="ORF">SAMN06295916_0305</name>
</gene>
<feature type="domain" description="Nudix hydrolase" evidence="18">
    <location>
        <begin position="1"/>
        <end position="127"/>
    </location>
</feature>
<keyword evidence="3" id="KW-0515">Mutator protein</keyword>
<evidence type="ECO:0000256" key="7">
    <source>
        <dbReference type="ARBA" id="ARBA00022801"/>
    </source>
</evidence>
<dbReference type="EMBL" id="FYEX01000001">
    <property type="protein sequence ID" value="SNC60581.1"/>
    <property type="molecule type" value="Genomic_DNA"/>
</dbReference>
<evidence type="ECO:0000256" key="10">
    <source>
        <dbReference type="ARBA" id="ARBA00035861"/>
    </source>
</evidence>
<accession>A0A212T426</accession>
<evidence type="ECO:0000256" key="12">
    <source>
        <dbReference type="ARBA" id="ARBA00038905"/>
    </source>
</evidence>
<dbReference type="InterPro" id="IPR047127">
    <property type="entry name" value="MutT-like"/>
</dbReference>
<keyword evidence="7 17" id="KW-0378">Hydrolase</keyword>
<organism evidence="19 20">
    <name type="scientific">Polynucleobacter victoriensis</name>
    <dbReference type="NCBI Taxonomy" id="2049319"/>
    <lineage>
        <taxon>Bacteria</taxon>
        <taxon>Pseudomonadati</taxon>
        <taxon>Pseudomonadota</taxon>
        <taxon>Betaproteobacteria</taxon>
        <taxon>Burkholderiales</taxon>
        <taxon>Burkholderiaceae</taxon>
        <taxon>Polynucleobacter</taxon>
    </lineage>
</organism>
<dbReference type="GO" id="GO:0044716">
    <property type="term" value="F:8-oxo-GDP phosphatase activity"/>
    <property type="evidence" value="ECO:0007669"/>
    <property type="project" value="TreeGrafter"/>
</dbReference>